<dbReference type="RefSeq" id="WP_307410432.1">
    <property type="nucleotide sequence ID" value="NZ_JAUSUR010000007.1"/>
</dbReference>
<evidence type="ECO:0000256" key="1">
    <source>
        <dbReference type="ARBA" id="ARBA00010141"/>
    </source>
</evidence>
<dbReference type="PRINTS" id="PR00732">
    <property type="entry name" value="GLHYDRLASE4"/>
</dbReference>
<keyword evidence="4 7" id="KW-0520">NAD</keyword>
<dbReference type="EMBL" id="JAUSUR010000007">
    <property type="protein sequence ID" value="MDQ0362640.1"/>
    <property type="molecule type" value="Genomic_DNA"/>
</dbReference>
<keyword evidence="5" id="KW-0464">Manganese</keyword>
<name>A0ABU0E757_9FIRM</name>
<evidence type="ECO:0000259" key="8">
    <source>
        <dbReference type="Pfam" id="PF11975"/>
    </source>
</evidence>
<accession>A0ABU0E757</accession>
<dbReference type="SUPFAM" id="SSF56327">
    <property type="entry name" value="LDH C-terminal domain-like"/>
    <property type="match status" value="1"/>
</dbReference>
<proteinExistence type="inferred from homology"/>
<evidence type="ECO:0000256" key="4">
    <source>
        <dbReference type="ARBA" id="ARBA00023027"/>
    </source>
</evidence>
<organism evidence="9 10">
    <name type="scientific">Breznakia pachnodae</name>
    <dbReference type="NCBI Taxonomy" id="265178"/>
    <lineage>
        <taxon>Bacteria</taxon>
        <taxon>Bacillati</taxon>
        <taxon>Bacillota</taxon>
        <taxon>Erysipelotrichia</taxon>
        <taxon>Erysipelotrichales</taxon>
        <taxon>Erysipelotrichaceae</taxon>
        <taxon>Breznakia</taxon>
    </lineage>
</organism>
<dbReference type="InterPro" id="IPR022616">
    <property type="entry name" value="Glyco_hydro_4_C"/>
</dbReference>
<reference evidence="9 10" key="1">
    <citation type="submission" date="2023-07" db="EMBL/GenBank/DDBJ databases">
        <title>Genomic Encyclopedia of Type Strains, Phase IV (KMG-IV): sequencing the most valuable type-strain genomes for metagenomic binning, comparative biology and taxonomic classification.</title>
        <authorList>
            <person name="Goeker M."/>
        </authorList>
    </citation>
    <scope>NUCLEOTIDE SEQUENCE [LARGE SCALE GENOMIC DNA]</scope>
    <source>
        <strain evidence="9 10">DSM 16784</strain>
    </source>
</reference>
<dbReference type="EC" id="3.2.1.86" evidence="9"/>
<evidence type="ECO:0000256" key="7">
    <source>
        <dbReference type="RuleBase" id="RU361152"/>
    </source>
</evidence>
<comment type="cofactor">
    <cofactor evidence="7">
        <name>NAD(+)</name>
        <dbReference type="ChEBI" id="CHEBI:57540"/>
    </cofactor>
    <text evidence="7">Binds 1 NAD(+) per subunit.</text>
</comment>
<keyword evidence="3 7" id="KW-0378">Hydrolase</keyword>
<evidence type="ECO:0000256" key="6">
    <source>
        <dbReference type="ARBA" id="ARBA00023295"/>
    </source>
</evidence>
<comment type="similarity">
    <text evidence="1 7">Belongs to the glycosyl hydrolase 4 family.</text>
</comment>
<sequence length="474" mass="52745">MSERKMILANIGSGSSYLPDIANMLIERRETMKVAEWRLMDIDEYRLNCTGKYVQKMFKDAGMDTVVTLTKDLGEAVKNCDYVITTIRPGMSEGRTLDETLPFKHGLIGQETTAPGGMVMGLKTIPAMLEIADAIEKYAKKGCYLVNLANPSGMLAEALNLHSNVKYAGLCNGPTVIRDAMNDVYNPENPDDVFVEVIGLNHLIWCKVFYKGEDVTDEAFEKLLDWAAVNLPALRKEFVAPELQKFIGYIPMGPYLEFYYDFPNSFNDLQSYSGNHWDAMIKRVQERVGDVLDDLTMPAEATRAECVKVIEERTFELYEKLDPRGFQLASNTRGGHGYGKAGITLINALWNNTNEIFSPDVASMGCIQGFDPNSVCTTTSIVNGSGIHPICFPKLPGHMMSKIYAAKEYEKLAVEAAVTGSYHAALEALVANPLVNSYYSAKEALDELLVAEKEWLPQFKEAIELLEKGETPKN</sequence>
<dbReference type="PANTHER" id="PTHR32092:SF5">
    <property type="entry name" value="6-PHOSPHO-BETA-GLUCOSIDASE"/>
    <property type="match status" value="1"/>
</dbReference>
<comment type="caution">
    <text evidence="9">The sequence shown here is derived from an EMBL/GenBank/DDBJ whole genome shotgun (WGS) entry which is preliminary data.</text>
</comment>
<dbReference type="InterPro" id="IPR036291">
    <property type="entry name" value="NAD(P)-bd_dom_sf"/>
</dbReference>
<dbReference type="Pfam" id="PF11975">
    <property type="entry name" value="Glyco_hydro_4C"/>
    <property type="match status" value="1"/>
</dbReference>
<dbReference type="SUPFAM" id="SSF51735">
    <property type="entry name" value="NAD(P)-binding Rossmann-fold domains"/>
    <property type="match status" value="1"/>
</dbReference>
<evidence type="ECO:0000256" key="2">
    <source>
        <dbReference type="ARBA" id="ARBA00022723"/>
    </source>
</evidence>
<dbReference type="InterPro" id="IPR015955">
    <property type="entry name" value="Lactate_DH/Glyco_Ohase_4_C"/>
</dbReference>
<evidence type="ECO:0000256" key="3">
    <source>
        <dbReference type="ARBA" id="ARBA00022801"/>
    </source>
</evidence>
<keyword evidence="10" id="KW-1185">Reference proteome</keyword>
<evidence type="ECO:0000256" key="5">
    <source>
        <dbReference type="ARBA" id="ARBA00023211"/>
    </source>
</evidence>
<evidence type="ECO:0000313" key="10">
    <source>
        <dbReference type="Proteomes" id="UP001230220"/>
    </source>
</evidence>
<dbReference type="Pfam" id="PF02056">
    <property type="entry name" value="Glyco_hydro_4"/>
    <property type="match status" value="1"/>
</dbReference>
<evidence type="ECO:0000313" key="9">
    <source>
        <dbReference type="EMBL" id="MDQ0362640.1"/>
    </source>
</evidence>
<dbReference type="Gene3D" id="3.40.50.720">
    <property type="entry name" value="NAD(P)-binding Rossmann-like Domain"/>
    <property type="match status" value="1"/>
</dbReference>
<dbReference type="Gene3D" id="3.90.110.10">
    <property type="entry name" value="Lactate dehydrogenase/glycoside hydrolase, family 4, C-terminal"/>
    <property type="match status" value="1"/>
</dbReference>
<dbReference type="GO" id="GO:0008706">
    <property type="term" value="F:6-phospho-beta-glucosidase activity"/>
    <property type="evidence" value="ECO:0007669"/>
    <property type="project" value="UniProtKB-EC"/>
</dbReference>
<dbReference type="InterPro" id="IPR001088">
    <property type="entry name" value="Glyco_hydro_4"/>
</dbReference>
<protein>
    <submittedName>
        <fullName evidence="9">6-phospho-beta-glucosidase</fullName>
        <ecNumber evidence="9">3.2.1.86</ecNumber>
    </submittedName>
</protein>
<feature type="domain" description="Glycosyl hydrolase family 4 C-terminal" evidence="8">
    <location>
        <begin position="197"/>
        <end position="435"/>
    </location>
</feature>
<keyword evidence="6 7" id="KW-0326">Glycosidase</keyword>
<dbReference type="PANTHER" id="PTHR32092">
    <property type="entry name" value="6-PHOSPHO-BETA-GLUCOSIDASE-RELATED"/>
    <property type="match status" value="1"/>
</dbReference>
<keyword evidence="2" id="KW-0479">Metal-binding</keyword>
<gene>
    <name evidence="9" type="ORF">J2S15_003394</name>
</gene>
<dbReference type="Proteomes" id="UP001230220">
    <property type="component" value="Unassembled WGS sequence"/>
</dbReference>